<protein>
    <submittedName>
        <fullName evidence="6">RNA polymerase, sigma-24 subunit, ECF subfamily</fullName>
    </submittedName>
</protein>
<keyword evidence="4" id="KW-0804">Transcription</keyword>
<feature type="domain" description="HTH luxR-type" evidence="5">
    <location>
        <begin position="127"/>
        <end position="185"/>
    </location>
</feature>
<accession>F0SE13</accession>
<dbReference type="NCBIfam" id="TIGR02985">
    <property type="entry name" value="Sig70_bacteroi1"/>
    <property type="match status" value="1"/>
</dbReference>
<sequence length="191" mass="22052">MNKSVYNLEEEELISRFVKGDKNAFDLIFKKYSSHLYHAAYNLFRDKAACEDMVQDLFVDLWEKREQTQIRSLKSYLYVSIKNRALMAIRAGKVNIDDSALMKLCSKYFADQKVIAKELSDILNSSINKLPKKCQEIFKLSREGNLSNKEIAERLNISVKTVENQMTIALSRLKNSSKEFLAVLLAIYFAS</sequence>
<dbReference type="InterPro" id="IPR013249">
    <property type="entry name" value="RNA_pol_sigma70_r4_t2"/>
</dbReference>
<dbReference type="NCBIfam" id="TIGR02937">
    <property type="entry name" value="sigma70-ECF"/>
    <property type="match status" value="1"/>
</dbReference>
<dbReference type="Pfam" id="PF08281">
    <property type="entry name" value="Sigma70_r4_2"/>
    <property type="match status" value="1"/>
</dbReference>
<evidence type="ECO:0000313" key="7">
    <source>
        <dbReference type="Proteomes" id="UP000000310"/>
    </source>
</evidence>
<dbReference type="Gene3D" id="1.10.1740.10">
    <property type="match status" value="1"/>
</dbReference>
<dbReference type="GO" id="GO:0006352">
    <property type="term" value="P:DNA-templated transcription initiation"/>
    <property type="evidence" value="ECO:0007669"/>
    <property type="project" value="InterPro"/>
</dbReference>
<dbReference type="InterPro" id="IPR014327">
    <property type="entry name" value="RNA_pol_sigma70_bacteroid"/>
</dbReference>
<dbReference type="PANTHER" id="PTHR43133:SF46">
    <property type="entry name" value="RNA POLYMERASE SIGMA-70 FACTOR ECF SUBFAMILY"/>
    <property type="match status" value="1"/>
</dbReference>
<comment type="similarity">
    <text evidence="1">Belongs to the sigma-70 factor family. ECF subfamily.</text>
</comment>
<dbReference type="InterPro" id="IPR036388">
    <property type="entry name" value="WH-like_DNA-bd_sf"/>
</dbReference>
<reference evidence="6 7" key="1">
    <citation type="journal article" date="2011" name="Stand. Genomic Sci.">
        <title>Complete genome sequence of the gliding, heparinolytic Pedobacter saltans type strain (113).</title>
        <authorList>
            <person name="Liolios K."/>
            <person name="Sikorski J."/>
            <person name="Lu M."/>
            <person name="Nolan M."/>
            <person name="Lapidus A."/>
            <person name="Lucas S."/>
            <person name="Hammon N."/>
            <person name="Deshpande S."/>
            <person name="Cheng J.F."/>
            <person name="Tapia R."/>
            <person name="Han C."/>
            <person name="Goodwin L."/>
            <person name="Pitluck S."/>
            <person name="Huntemann M."/>
            <person name="Ivanova N."/>
            <person name="Pagani I."/>
            <person name="Mavromatis K."/>
            <person name="Ovchinikova G."/>
            <person name="Pati A."/>
            <person name="Chen A."/>
            <person name="Palaniappan K."/>
            <person name="Land M."/>
            <person name="Hauser L."/>
            <person name="Brambilla E.M."/>
            <person name="Kotsyurbenko O."/>
            <person name="Rohde M."/>
            <person name="Tindall B.J."/>
            <person name="Abt B."/>
            <person name="Goker M."/>
            <person name="Detter J.C."/>
            <person name="Woyke T."/>
            <person name="Bristow J."/>
            <person name="Eisen J.A."/>
            <person name="Markowitz V."/>
            <person name="Hugenholtz P."/>
            <person name="Klenk H.P."/>
            <person name="Kyrpides N.C."/>
        </authorList>
    </citation>
    <scope>NUCLEOTIDE SEQUENCE [LARGE SCALE GENOMIC DNA]</scope>
    <source>
        <strain evidence="7">ATCC 51119 / DSM 12145 / JCM 21818 / LMG 10337 / NBRC 100064 / NCIMB 13643</strain>
    </source>
</reference>
<dbReference type="KEGG" id="psn:Pedsa_2391"/>
<dbReference type="InterPro" id="IPR013325">
    <property type="entry name" value="RNA_pol_sigma_r2"/>
</dbReference>
<gene>
    <name evidence="6" type="ordered locus">Pedsa_2391</name>
</gene>
<dbReference type="EMBL" id="CP002545">
    <property type="protein sequence ID" value="ADY52939.1"/>
    <property type="molecule type" value="Genomic_DNA"/>
</dbReference>
<dbReference type="InterPro" id="IPR014284">
    <property type="entry name" value="RNA_pol_sigma-70_dom"/>
</dbReference>
<evidence type="ECO:0000256" key="4">
    <source>
        <dbReference type="ARBA" id="ARBA00023163"/>
    </source>
</evidence>
<dbReference type="InterPro" id="IPR039425">
    <property type="entry name" value="RNA_pol_sigma-70-like"/>
</dbReference>
<reference evidence="7" key="2">
    <citation type="submission" date="2011-02" db="EMBL/GenBank/DDBJ databases">
        <title>The complete genome of Pedobacter saltans DSM 12145.</title>
        <authorList>
            <consortium name="US DOE Joint Genome Institute (JGI-PGF)"/>
            <person name="Lucas S."/>
            <person name="Copeland A."/>
            <person name="Lapidus A."/>
            <person name="Bruce D."/>
            <person name="Goodwin L."/>
            <person name="Pitluck S."/>
            <person name="Kyrpides N."/>
            <person name="Mavromatis K."/>
            <person name="Pagani I."/>
            <person name="Ivanova N."/>
            <person name="Ovchinnikova G."/>
            <person name="Lu M."/>
            <person name="Detter J.C."/>
            <person name="Han C."/>
            <person name="Land M."/>
            <person name="Hauser L."/>
            <person name="Markowitz V."/>
            <person name="Cheng J.-F."/>
            <person name="Hugenholtz P."/>
            <person name="Woyke T."/>
            <person name="Wu D."/>
            <person name="Tindall B."/>
            <person name="Pomrenke H.G."/>
            <person name="Brambilla E."/>
            <person name="Klenk H.-P."/>
            <person name="Eisen J.A."/>
        </authorList>
    </citation>
    <scope>NUCLEOTIDE SEQUENCE [LARGE SCALE GENOMIC DNA]</scope>
    <source>
        <strain evidence="7">ATCC 51119 / DSM 12145 / JCM 21818 / LMG 10337 / NBRC 100064 / NCIMB 13643</strain>
    </source>
</reference>
<dbReference type="Proteomes" id="UP000000310">
    <property type="component" value="Chromosome"/>
</dbReference>
<dbReference type="Gene3D" id="1.10.10.10">
    <property type="entry name" value="Winged helix-like DNA-binding domain superfamily/Winged helix DNA-binding domain"/>
    <property type="match status" value="1"/>
</dbReference>
<dbReference type="InterPro" id="IPR013324">
    <property type="entry name" value="RNA_pol_sigma_r3/r4-like"/>
</dbReference>
<proteinExistence type="inferred from homology"/>
<dbReference type="InterPro" id="IPR000792">
    <property type="entry name" value="Tscrpt_reg_LuxR_C"/>
</dbReference>
<dbReference type="GO" id="GO:0016987">
    <property type="term" value="F:sigma factor activity"/>
    <property type="evidence" value="ECO:0007669"/>
    <property type="project" value="UniProtKB-KW"/>
</dbReference>
<dbReference type="SUPFAM" id="SSF88659">
    <property type="entry name" value="Sigma3 and sigma4 domains of RNA polymerase sigma factors"/>
    <property type="match status" value="1"/>
</dbReference>
<evidence type="ECO:0000256" key="2">
    <source>
        <dbReference type="ARBA" id="ARBA00023015"/>
    </source>
</evidence>
<dbReference type="AlphaFoldDB" id="F0SE13"/>
<evidence type="ECO:0000256" key="1">
    <source>
        <dbReference type="ARBA" id="ARBA00010641"/>
    </source>
</evidence>
<name>F0SE13_PSESL</name>
<dbReference type="SUPFAM" id="SSF88946">
    <property type="entry name" value="Sigma2 domain of RNA polymerase sigma factors"/>
    <property type="match status" value="1"/>
</dbReference>
<keyword evidence="7" id="KW-1185">Reference proteome</keyword>
<dbReference type="eggNOG" id="COG1595">
    <property type="taxonomic scope" value="Bacteria"/>
</dbReference>
<dbReference type="Pfam" id="PF04542">
    <property type="entry name" value="Sigma70_r2"/>
    <property type="match status" value="1"/>
</dbReference>
<keyword evidence="2" id="KW-0805">Transcription regulation</keyword>
<dbReference type="GO" id="GO:0003677">
    <property type="term" value="F:DNA binding"/>
    <property type="evidence" value="ECO:0007669"/>
    <property type="project" value="InterPro"/>
</dbReference>
<dbReference type="PANTHER" id="PTHR43133">
    <property type="entry name" value="RNA POLYMERASE ECF-TYPE SIGMA FACTO"/>
    <property type="match status" value="1"/>
</dbReference>
<evidence type="ECO:0000259" key="5">
    <source>
        <dbReference type="SMART" id="SM00421"/>
    </source>
</evidence>
<dbReference type="OrthoDB" id="665981at2"/>
<dbReference type="SMART" id="SM00421">
    <property type="entry name" value="HTH_LUXR"/>
    <property type="match status" value="1"/>
</dbReference>
<keyword evidence="3" id="KW-0731">Sigma factor</keyword>
<evidence type="ECO:0000256" key="3">
    <source>
        <dbReference type="ARBA" id="ARBA00023082"/>
    </source>
</evidence>
<dbReference type="HOGENOM" id="CLU_047691_4_1_10"/>
<dbReference type="STRING" id="762903.Pedsa_2391"/>
<organism evidence="6 7">
    <name type="scientific">Pseudopedobacter saltans (strain ATCC 51119 / DSM 12145 / JCM 21818 / CCUG 39354 / LMG 10337 / NBRC 100064 / NCIMB 13643)</name>
    <name type="common">Pedobacter saltans</name>
    <dbReference type="NCBI Taxonomy" id="762903"/>
    <lineage>
        <taxon>Bacteria</taxon>
        <taxon>Pseudomonadati</taxon>
        <taxon>Bacteroidota</taxon>
        <taxon>Sphingobacteriia</taxon>
        <taxon>Sphingobacteriales</taxon>
        <taxon>Sphingobacteriaceae</taxon>
        <taxon>Pseudopedobacter</taxon>
    </lineage>
</organism>
<dbReference type="RefSeq" id="WP_013633425.1">
    <property type="nucleotide sequence ID" value="NC_015177.1"/>
</dbReference>
<evidence type="ECO:0000313" key="6">
    <source>
        <dbReference type="EMBL" id="ADY52939.1"/>
    </source>
</evidence>
<dbReference type="InterPro" id="IPR007627">
    <property type="entry name" value="RNA_pol_sigma70_r2"/>
</dbReference>